<evidence type="ECO:0000313" key="3">
    <source>
        <dbReference type="EMBL" id="KAB1633438.1"/>
    </source>
</evidence>
<dbReference type="AlphaFoldDB" id="A0A7C8FV92"/>
<dbReference type="InterPro" id="IPR045179">
    <property type="entry name" value="YgfZ/GcvT"/>
</dbReference>
<dbReference type="GO" id="GO:0016226">
    <property type="term" value="P:iron-sulfur cluster assembly"/>
    <property type="evidence" value="ECO:0007669"/>
    <property type="project" value="TreeGrafter"/>
</dbReference>
<dbReference type="SUPFAM" id="SSF101790">
    <property type="entry name" value="Aminomethyltransferase beta-barrel domain"/>
    <property type="match status" value="1"/>
</dbReference>
<evidence type="ECO:0000259" key="2">
    <source>
        <dbReference type="Pfam" id="PF08669"/>
    </source>
</evidence>
<dbReference type="EMBL" id="WBKA01000001">
    <property type="protein sequence ID" value="KAB1633438.1"/>
    <property type="molecule type" value="Genomic_DNA"/>
</dbReference>
<evidence type="ECO:0000313" key="4">
    <source>
        <dbReference type="Proteomes" id="UP000481339"/>
    </source>
</evidence>
<sequence length="358" mass="39140">MTLEPRQLGDPLGEQRRLAAGRAVLTIPTRDVVRVTGPDRLRFLDALLSRRVETVGDGGEALLLDAAGHIVLALGVLVREDAVLLLPDRGRAVQAVDWVGRMRFMLRVEARDETDQWDQIGWFAPWSQDGAEPPAWVAGITRLAAAVWVDPWAVARPDGWQYSAATVGDRAAWTWRIALTPVAERTAVRDVLREAGVGRAGGDAWQALRIAAVRPRQADDVDERTIPHELDWLRTAVQLDRGCYPGQETVAKVHNLGHPPRRLVLLQLETADVWVEHGDPVLLNGAEVGRVTAGGVHWEMGGVALAVVRRTVPAGASIEVRHGDETLQAAQEIVVPAEAGGLAADRVRELRRARRAAR</sequence>
<dbReference type="InterPro" id="IPR027266">
    <property type="entry name" value="TrmE/GcvT-like"/>
</dbReference>
<comment type="caution">
    <text evidence="3">The sequence shown here is derived from an EMBL/GenBank/DDBJ whole genome shotgun (WGS) entry which is preliminary data.</text>
</comment>
<accession>A0A7C8FV92</accession>
<dbReference type="Proteomes" id="UP000481339">
    <property type="component" value="Unassembled WGS sequence"/>
</dbReference>
<gene>
    <name evidence="3" type="ORF">F8O02_00375</name>
</gene>
<dbReference type="Pfam" id="PF08669">
    <property type="entry name" value="GCV_T_C"/>
    <property type="match status" value="1"/>
</dbReference>
<dbReference type="InterPro" id="IPR029043">
    <property type="entry name" value="GcvT/YgfZ_C"/>
</dbReference>
<protein>
    <submittedName>
        <fullName evidence="3">Folate-binding protein</fullName>
    </submittedName>
</protein>
<dbReference type="PANTHER" id="PTHR22602">
    <property type="entry name" value="TRANSFERASE CAF17, MITOCHONDRIAL-RELATED"/>
    <property type="match status" value="1"/>
</dbReference>
<dbReference type="PANTHER" id="PTHR22602:SF0">
    <property type="entry name" value="TRANSFERASE CAF17, MITOCHONDRIAL-RELATED"/>
    <property type="match status" value="1"/>
</dbReference>
<dbReference type="PIRSF" id="PIRSF006487">
    <property type="entry name" value="GcvT"/>
    <property type="match status" value="1"/>
</dbReference>
<name>A0A7C8FV92_9MICO</name>
<dbReference type="Gene3D" id="3.30.1360.120">
    <property type="entry name" value="Probable tRNA modification gtpase trme, domain 1"/>
    <property type="match status" value="1"/>
</dbReference>
<keyword evidence="1" id="KW-0809">Transit peptide</keyword>
<keyword evidence="4" id="KW-1185">Reference proteome</keyword>
<dbReference type="InterPro" id="IPR013977">
    <property type="entry name" value="GcvT_C"/>
</dbReference>
<proteinExistence type="predicted"/>
<evidence type="ECO:0000256" key="1">
    <source>
        <dbReference type="ARBA" id="ARBA00022946"/>
    </source>
</evidence>
<organism evidence="3 4">
    <name type="scientific">Pseudoclavibacter caeni</name>
    <dbReference type="NCBI Taxonomy" id="908846"/>
    <lineage>
        <taxon>Bacteria</taxon>
        <taxon>Bacillati</taxon>
        <taxon>Actinomycetota</taxon>
        <taxon>Actinomycetes</taxon>
        <taxon>Micrococcales</taxon>
        <taxon>Microbacteriaceae</taxon>
        <taxon>Pseudoclavibacter</taxon>
    </lineage>
</organism>
<dbReference type="RefSeq" id="WP_158035217.1">
    <property type="nucleotide sequence ID" value="NZ_BAAAZV010000007.1"/>
</dbReference>
<dbReference type="NCBIfam" id="TIGR03317">
    <property type="entry name" value="ygfZ_signature"/>
    <property type="match status" value="1"/>
</dbReference>
<dbReference type="InterPro" id="IPR017703">
    <property type="entry name" value="YgfZ/GCV_T_CS"/>
</dbReference>
<reference evidence="3 4" key="1">
    <citation type="submission" date="2019-09" db="EMBL/GenBank/DDBJ databases">
        <title>Phylogeny of genus Pseudoclavibacter and closely related genus.</title>
        <authorList>
            <person name="Li Y."/>
        </authorList>
    </citation>
    <scope>NUCLEOTIDE SEQUENCE [LARGE SCALE GENOMIC DNA]</scope>
    <source>
        <strain evidence="3 4">JCM 16921</strain>
    </source>
</reference>
<feature type="domain" description="Aminomethyltransferase C-terminal" evidence="2">
    <location>
        <begin position="261"/>
        <end position="329"/>
    </location>
</feature>
<dbReference type="SUPFAM" id="SSF103025">
    <property type="entry name" value="Folate-binding domain"/>
    <property type="match status" value="1"/>
</dbReference>
<dbReference type="OrthoDB" id="9796287at2"/>